<dbReference type="Pfam" id="PF00533">
    <property type="entry name" value="BRCT"/>
    <property type="match status" value="1"/>
</dbReference>
<feature type="domain" description="BRCT" evidence="3">
    <location>
        <begin position="4"/>
        <end position="77"/>
    </location>
</feature>
<feature type="domain" description="BRCT" evidence="3">
    <location>
        <begin position="100"/>
        <end position="187"/>
    </location>
</feature>
<comment type="caution">
    <text evidence="4">The sequence shown here is derived from an EMBL/GenBank/DDBJ whole genome shotgun (WGS) entry which is preliminary data.</text>
</comment>
<feature type="domain" description="BRCT" evidence="3">
    <location>
        <begin position="376"/>
        <end position="463"/>
    </location>
</feature>
<feature type="compositionally biased region" description="Acidic residues" evidence="2">
    <location>
        <begin position="247"/>
        <end position="259"/>
    </location>
</feature>
<feature type="compositionally biased region" description="Polar residues" evidence="2">
    <location>
        <begin position="548"/>
        <end position="567"/>
    </location>
</feature>
<evidence type="ECO:0000256" key="2">
    <source>
        <dbReference type="SAM" id="MobiDB-lite"/>
    </source>
</evidence>
<dbReference type="AlphaFoldDB" id="A0A642UKB9"/>
<dbReference type="Pfam" id="PF12738">
    <property type="entry name" value="PTCB-BRCT"/>
    <property type="match status" value="2"/>
</dbReference>
<dbReference type="GO" id="GO:0007095">
    <property type="term" value="P:mitotic G2 DNA damage checkpoint signaling"/>
    <property type="evidence" value="ECO:0007669"/>
    <property type="project" value="TreeGrafter"/>
</dbReference>
<dbReference type="SUPFAM" id="SSF52113">
    <property type="entry name" value="BRCT domain"/>
    <property type="match status" value="3"/>
</dbReference>
<organism evidence="4 5">
    <name type="scientific">Trichomonascus ciferrii</name>
    <dbReference type="NCBI Taxonomy" id="44093"/>
    <lineage>
        <taxon>Eukaryota</taxon>
        <taxon>Fungi</taxon>
        <taxon>Dikarya</taxon>
        <taxon>Ascomycota</taxon>
        <taxon>Saccharomycotina</taxon>
        <taxon>Dipodascomycetes</taxon>
        <taxon>Dipodascales</taxon>
        <taxon>Trichomonascaceae</taxon>
        <taxon>Trichomonascus</taxon>
        <taxon>Trichomonascus ciferrii complex</taxon>
    </lineage>
</organism>
<accession>A0A642UKB9</accession>
<feature type="compositionally biased region" description="Polar residues" evidence="2">
    <location>
        <begin position="624"/>
        <end position="636"/>
    </location>
</feature>
<evidence type="ECO:0000259" key="3">
    <source>
        <dbReference type="PROSITE" id="PS50172"/>
    </source>
</evidence>
<dbReference type="InterPro" id="IPR001357">
    <property type="entry name" value="BRCT_dom"/>
</dbReference>
<evidence type="ECO:0000313" key="5">
    <source>
        <dbReference type="Proteomes" id="UP000761534"/>
    </source>
</evidence>
<dbReference type="OrthoDB" id="251770at2759"/>
<reference evidence="4" key="1">
    <citation type="journal article" date="2019" name="G3 (Bethesda)">
        <title>Genome Assemblies of Two Rare Opportunistic Yeast Pathogens: Diutina rugosa (syn. Candida rugosa) and Trichomonascus ciferrii (syn. Candida ciferrii).</title>
        <authorList>
            <person name="Mixao V."/>
            <person name="Saus E."/>
            <person name="Hansen A.P."/>
            <person name="Lass-Florl C."/>
            <person name="Gabaldon T."/>
        </authorList>
    </citation>
    <scope>NUCLEOTIDE SEQUENCE</scope>
    <source>
        <strain evidence="4">CBS 4856</strain>
    </source>
</reference>
<evidence type="ECO:0000313" key="4">
    <source>
        <dbReference type="EMBL" id="KAA8900845.1"/>
    </source>
</evidence>
<dbReference type="PANTHER" id="PTHR13561:SF20">
    <property type="entry name" value="DNA TOPOISOMERASE 2-BINDING PROTEIN 1"/>
    <property type="match status" value="1"/>
</dbReference>
<feature type="compositionally biased region" description="Basic and acidic residues" evidence="2">
    <location>
        <begin position="527"/>
        <end position="539"/>
    </location>
</feature>
<dbReference type="PANTHER" id="PTHR13561">
    <property type="entry name" value="DNA REPLICATION REGULATOR DPB11-RELATED"/>
    <property type="match status" value="1"/>
</dbReference>
<sequence length="645" mass="73351">MDTNESAPLQGKVFCCTAVEVEERSKIVAAIEGMGGVHKTNLMTDVTYLIVGSRETEKYEYAARHRGDMTFLIPEYLPKLYERWSEGEELEDIEVELSKGKLGVFERLNICFTNIAGSREDLINLVKKNKGEYFPDLTRRVTHLVSPTKTGKKFQYGKKWGITIVSPEWLFQSAERGACLDPIYYSLDLPQEQIGKNAFIDKTLYRRNNPVVEKRKEETKQAWDSILEGIERPSQKSNIDRDGHAWDEEERDDEGDDGIDGAPVLGPEPDSDSDDDMSDSVPYSRPKRGIFDGHVFDFHGFNDKQLKILKNTVTSNFGEVADDDNTATFYIINSTHSYKPNDIPSAASVATERMIERSLYKKELVYDHWGEFVESRSISDFQGMRVATSGFSGVDELQLPKLLELIGARPQTVFNKDCELLIAKPDSRKVRYALHWDIPVVNVDWVFESIRRNKMVDLTSPRFVLDGKEAVGRTVVRKLLPEDTGETGSTTTVYERRTLSIDTNSTTKREKSYYEYLEDIDSSSAKRRAESRPPMDVKRKDRKLIGRATTSNLASRSGTLNTTNTSGQKNFVFEEDERPKIGVDYAEDESRRDRRKLLEAVGGGIPSQPLTQEENERPEMSPATDLNTSFQETLGQKRNRLRTRG</sequence>
<dbReference type="PROSITE" id="PS50172">
    <property type="entry name" value="BRCT"/>
    <property type="match status" value="3"/>
</dbReference>
<feature type="compositionally biased region" description="Acidic residues" evidence="2">
    <location>
        <begin position="269"/>
        <end position="278"/>
    </location>
</feature>
<protein>
    <recommendedName>
        <fullName evidence="3">BRCT domain-containing protein</fullName>
    </recommendedName>
</protein>
<dbReference type="GO" id="GO:0033314">
    <property type="term" value="P:mitotic DNA replication checkpoint signaling"/>
    <property type="evidence" value="ECO:0007669"/>
    <property type="project" value="TreeGrafter"/>
</dbReference>
<name>A0A642UKB9_9ASCO</name>
<dbReference type="Proteomes" id="UP000761534">
    <property type="component" value="Unassembled WGS sequence"/>
</dbReference>
<evidence type="ECO:0000256" key="1">
    <source>
        <dbReference type="ARBA" id="ARBA00022737"/>
    </source>
</evidence>
<keyword evidence="5" id="KW-1185">Reference proteome</keyword>
<feature type="region of interest" description="Disordered" evidence="2">
    <location>
        <begin position="523"/>
        <end position="567"/>
    </location>
</feature>
<keyword evidence="1" id="KW-0677">Repeat</keyword>
<feature type="region of interest" description="Disordered" evidence="2">
    <location>
        <begin position="599"/>
        <end position="645"/>
    </location>
</feature>
<dbReference type="InterPro" id="IPR036420">
    <property type="entry name" value="BRCT_dom_sf"/>
</dbReference>
<feature type="compositionally biased region" description="Basic and acidic residues" evidence="2">
    <location>
        <begin position="229"/>
        <end position="246"/>
    </location>
</feature>
<dbReference type="SMART" id="SM00292">
    <property type="entry name" value="BRCT"/>
    <property type="match status" value="4"/>
</dbReference>
<gene>
    <name evidence="4" type="ORF">TRICI_006130</name>
</gene>
<feature type="region of interest" description="Disordered" evidence="2">
    <location>
        <begin position="226"/>
        <end position="284"/>
    </location>
</feature>
<dbReference type="Gene3D" id="3.40.50.10190">
    <property type="entry name" value="BRCT domain"/>
    <property type="match status" value="4"/>
</dbReference>
<dbReference type="VEuPathDB" id="FungiDB:TRICI_006130"/>
<proteinExistence type="predicted"/>
<dbReference type="EMBL" id="SWFS01000494">
    <property type="protein sequence ID" value="KAA8900845.1"/>
    <property type="molecule type" value="Genomic_DNA"/>
</dbReference>
<dbReference type="GO" id="GO:0006270">
    <property type="term" value="P:DNA replication initiation"/>
    <property type="evidence" value="ECO:0007669"/>
    <property type="project" value="TreeGrafter"/>
</dbReference>